<dbReference type="PANTHER" id="PTHR11136">
    <property type="entry name" value="FOLYLPOLYGLUTAMATE SYNTHASE-RELATED"/>
    <property type="match status" value="1"/>
</dbReference>
<evidence type="ECO:0000313" key="7">
    <source>
        <dbReference type="EMBL" id="MBA8806388.1"/>
    </source>
</evidence>
<dbReference type="Gene3D" id="3.40.1190.10">
    <property type="entry name" value="Mur-like, catalytic domain"/>
    <property type="match status" value="1"/>
</dbReference>
<evidence type="ECO:0000256" key="2">
    <source>
        <dbReference type="ARBA" id="ARBA00022598"/>
    </source>
</evidence>
<keyword evidence="4" id="KW-0547">Nucleotide-binding</keyword>
<dbReference type="Proteomes" id="UP000540568">
    <property type="component" value="Unassembled WGS sequence"/>
</dbReference>
<gene>
    <name evidence="7" type="ORF">FHX71_000330</name>
</gene>
<name>A0A7W3J4Y4_9MICO</name>
<dbReference type="SUPFAM" id="SSF53623">
    <property type="entry name" value="MurD-like peptide ligases, catalytic domain"/>
    <property type="match status" value="1"/>
</dbReference>
<evidence type="ECO:0000256" key="6">
    <source>
        <dbReference type="ARBA" id="ARBA00022842"/>
    </source>
</evidence>
<evidence type="ECO:0000256" key="1">
    <source>
        <dbReference type="ARBA" id="ARBA00008276"/>
    </source>
</evidence>
<dbReference type="EMBL" id="JACGWV010000001">
    <property type="protein sequence ID" value="MBA8806388.1"/>
    <property type="molecule type" value="Genomic_DNA"/>
</dbReference>
<proteinExistence type="inferred from homology"/>
<comment type="similarity">
    <text evidence="1">Belongs to the folylpolyglutamate synthase family.</text>
</comment>
<organism evidence="7 8">
    <name type="scientific">Promicromonospora sukumoe</name>
    <dbReference type="NCBI Taxonomy" id="88382"/>
    <lineage>
        <taxon>Bacteria</taxon>
        <taxon>Bacillati</taxon>
        <taxon>Actinomycetota</taxon>
        <taxon>Actinomycetes</taxon>
        <taxon>Micrococcales</taxon>
        <taxon>Promicromonosporaceae</taxon>
        <taxon>Promicromonospora</taxon>
    </lineage>
</organism>
<dbReference type="GO" id="GO:0004326">
    <property type="term" value="F:tetrahydrofolylpolyglutamate synthase activity"/>
    <property type="evidence" value="ECO:0007669"/>
    <property type="project" value="UniProtKB-EC"/>
</dbReference>
<comment type="caution">
    <text evidence="7">The sequence shown here is derived from an EMBL/GenBank/DDBJ whole genome shotgun (WGS) entry which is preliminary data.</text>
</comment>
<keyword evidence="2 7" id="KW-0436">Ligase</keyword>
<keyword evidence="8" id="KW-1185">Reference proteome</keyword>
<dbReference type="InterPro" id="IPR036565">
    <property type="entry name" value="Mur-like_cat_sf"/>
</dbReference>
<dbReference type="AlphaFoldDB" id="A0A7W3J4Y4"/>
<dbReference type="Gene3D" id="3.90.190.20">
    <property type="entry name" value="Mur ligase, C-terminal domain"/>
    <property type="match status" value="1"/>
</dbReference>
<sequence>MVSPHVLTIRERFQINGELLEVASFETHLENFLSRLDSIGDMRVSYFEVTTALAFWIFEREQVECAVVEVGLGGLIDPTNTITRPDKIGLISAISLDHTEILGDTVEEIASEKAGIAQPANCVYVIEQSSSVLSTIESVAVARGAEVRIVPVQGEARLPGNYDRRNHLLAAAGAAHALEQLGRASDATPGPVLPAPVGRFDFAEVAPGSGLLVDGAHNQDELRALGARIASSQLEDFRIALAFTDTTDEKLAGMLDAISSMGAPMAVTAYRSRLGGMKRAADPLRVGAIAADRGIRLHIEPSAPLAFQWALEGPSPKGLVAGSLYLAAEAIVWADERTRRNA</sequence>
<accession>A0A7W3J4Y4</accession>
<dbReference type="EC" id="6.3.2.12" evidence="7"/>
<dbReference type="SUPFAM" id="SSF53244">
    <property type="entry name" value="MurD-like peptide ligases, peptide-binding domain"/>
    <property type="match status" value="1"/>
</dbReference>
<dbReference type="GO" id="GO:0005829">
    <property type="term" value="C:cytosol"/>
    <property type="evidence" value="ECO:0007669"/>
    <property type="project" value="TreeGrafter"/>
</dbReference>
<dbReference type="PANTHER" id="PTHR11136:SF0">
    <property type="entry name" value="DIHYDROFOLATE SYNTHETASE-RELATED"/>
    <property type="match status" value="1"/>
</dbReference>
<evidence type="ECO:0000313" key="8">
    <source>
        <dbReference type="Proteomes" id="UP000540568"/>
    </source>
</evidence>
<keyword evidence="6" id="KW-0460">Magnesium</keyword>
<evidence type="ECO:0000256" key="3">
    <source>
        <dbReference type="ARBA" id="ARBA00022723"/>
    </source>
</evidence>
<dbReference type="GO" id="GO:0008841">
    <property type="term" value="F:dihydrofolate synthase activity"/>
    <property type="evidence" value="ECO:0007669"/>
    <property type="project" value="UniProtKB-EC"/>
</dbReference>
<evidence type="ECO:0000256" key="4">
    <source>
        <dbReference type="ARBA" id="ARBA00022741"/>
    </source>
</evidence>
<evidence type="ECO:0000256" key="5">
    <source>
        <dbReference type="ARBA" id="ARBA00022840"/>
    </source>
</evidence>
<keyword evidence="3" id="KW-0479">Metal-binding</keyword>
<reference evidence="7 8" key="1">
    <citation type="submission" date="2020-07" db="EMBL/GenBank/DDBJ databases">
        <title>Sequencing the genomes of 1000 actinobacteria strains.</title>
        <authorList>
            <person name="Klenk H.-P."/>
        </authorList>
    </citation>
    <scope>NUCLEOTIDE SEQUENCE [LARGE SCALE GENOMIC DNA]</scope>
    <source>
        <strain evidence="7 8">DSM 44121</strain>
    </source>
</reference>
<dbReference type="InterPro" id="IPR036615">
    <property type="entry name" value="Mur_ligase_C_dom_sf"/>
</dbReference>
<keyword evidence="5" id="KW-0067">ATP-binding</keyword>
<dbReference type="GO" id="GO:0046872">
    <property type="term" value="F:metal ion binding"/>
    <property type="evidence" value="ECO:0007669"/>
    <property type="project" value="UniProtKB-KW"/>
</dbReference>
<protein>
    <submittedName>
        <fullName evidence="7">Dihydrofolate synthase/folylpolyglutamate synthase</fullName>
        <ecNumber evidence="7">6.3.2.12</ecNumber>
        <ecNumber evidence="7">6.3.2.17</ecNumber>
    </submittedName>
</protein>
<dbReference type="InterPro" id="IPR001645">
    <property type="entry name" value="Folylpolyglutamate_synth"/>
</dbReference>
<dbReference type="GO" id="GO:0005524">
    <property type="term" value="F:ATP binding"/>
    <property type="evidence" value="ECO:0007669"/>
    <property type="project" value="UniProtKB-KW"/>
</dbReference>
<dbReference type="EC" id="6.3.2.17" evidence="7"/>
<dbReference type="NCBIfam" id="TIGR01499">
    <property type="entry name" value="folC"/>
    <property type="match status" value="1"/>
</dbReference>